<reference evidence="1 2" key="1">
    <citation type="submission" date="2019-05" db="EMBL/GenBank/DDBJ databases">
        <title>Genomic analysis of Lentibacillus sp. NKC220-2.</title>
        <authorList>
            <person name="Oh Y.J."/>
        </authorList>
    </citation>
    <scope>NUCLEOTIDE SEQUENCE [LARGE SCALE GENOMIC DNA]</scope>
    <source>
        <strain evidence="1 2">NKC220-2</strain>
    </source>
</reference>
<protein>
    <submittedName>
        <fullName evidence="1">Aspartyl-phosphate phosphatase Spo0E family protein</fullName>
    </submittedName>
</protein>
<sequence length="64" mass="7553">MLITDHKITTDYLLELINHKKETMIKVAETFGFNSDKTLECSQELDELIIKHQRMTKLERKSTT</sequence>
<dbReference type="RefSeq" id="WP_138602647.1">
    <property type="nucleotide sequence ID" value="NZ_VCIA01000001.1"/>
</dbReference>
<dbReference type="Proteomes" id="UP000306980">
    <property type="component" value="Unassembled WGS sequence"/>
</dbReference>
<dbReference type="AlphaFoldDB" id="A0A5S3QIU9"/>
<proteinExistence type="predicted"/>
<accession>A0A5S3QIU9</accession>
<dbReference type="Gene3D" id="4.10.280.10">
    <property type="entry name" value="Helix-loop-helix DNA-binding domain"/>
    <property type="match status" value="1"/>
</dbReference>
<dbReference type="Pfam" id="PF09388">
    <property type="entry name" value="SpoOE-like"/>
    <property type="match status" value="1"/>
</dbReference>
<evidence type="ECO:0000313" key="2">
    <source>
        <dbReference type="Proteomes" id="UP000306980"/>
    </source>
</evidence>
<dbReference type="GO" id="GO:0046983">
    <property type="term" value="F:protein dimerization activity"/>
    <property type="evidence" value="ECO:0007669"/>
    <property type="project" value="InterPro"/>
</dbReference>
<organism evidence="1 2">
    <name type="scientific">Lentibacillus cibarius</name>
    <dbReference type="NCBI Taxonomy" id="2583219"/>
    <lineage>
        <taxon>Bacteria</taxon>
        <taxon>Bacillati</taxon>
        <taxon>Bacillota</taxon>
        <taxon>Bacilli</taxon>
        <taxon>Bacillales</taxon>
        <taxon>Bacillaceae</taxon>
        <taxon>Lentibacillus</taxon>
    </lineage>
</organism>
<name>A0A5S3QIU9_9BACI</name>
<dbReference type="InterPro" id="IPR053028">
    <property type="entry name" value="Spo0E-like_phosphatase"/>
</dbReference>
<dbReference type="SUPFAM" id="SSF140500">
    <property type="entry name" value="BAS1536-like"/>
    <property type="match status" value="1"/>
</dbReference>
<dbReference type="OrthoDB" id="2973859at2"/>
<dbReference type="EMBL" id="VCIA01000001">
    <property type="protein sequence ID" value="TMN21844.1"/>
    <property type="molecule type" value="Genomic_DNA"/>
</dbReference>
<dbReference type="InterPro" id="IPR036638">
    <property type="entry name" value="HLH_DNA-bd_sf"/>
</dbReference>
<dbReference type="PANTHER" id="PTHR41263">
    <property type="entry name" value="ASPARTYL-PHOSPHATE PHOSPHATASE YISI"/>
    <property type="match status" value="1"/>
</dbReference>
<dbReference type="PANTHER" id="PTHR41263:SF1">
    <property type="entry name" value="ASPARTYL-PHOSPHATE PHOSPHATASE YISI"/>
    <property type="match status" value="1"/>
</dbReference>
<dbReference type="InterPro" id="IPR037208">
    <property type="entry name" value="Spo0E-like_sf"/>
</dbReference>
<gene>
    <name evidence="1" type="ORF">FFL34_06745</name>
</gene>
<dbReference type="GO" id="GO:0043937">
    <property type="term" value="P:regulation of sporulation"/>
    <property type="evidence" value="ECO:0007669"/>
    <property type="project" value="InterPro"/>
</dbReference>
<dbReference type="InterPro" id="IPR018540">
    <property type="entry name" value="Spo0E-like"/>
</dbReference>
<evidence type="ECO:0000313" key="1">
    <source>
        <dbReference type="EMBL" id="TMN21844.1"/>
    </source>
</evidence>
<comment type="caution">
    <text evidence="1">The sequence shown here is derived from an EMBL/GenBank/DDBJ whole genome shotgun (WGS) entry which is preliminary data.</text>
</comment>